<dbReference type="Proteomes" id="UP000292957">
    <property type="component" value="Unassembled WGS sequence"/>
</dbReference>
<dbReference type="AlphaFoldDB" id="A0A4Q9NRZ3"/>
<organism evidence="1">
    <name type="scientific">Dichomitus squalens</name>
    <dbReference type="NCBI Taxonomy" id="114155"/>
    <lineage>
        <taxon>Eukaryota</taxon>
        <taxon>Fungi</taxon>
        <taxon>Dikarya</taxon>
        <taxon>Basidiomycota</taxon>
        <taxon>Agaricomycotina</taxon>
        <taxon>Agaricomycetes</taxon>
        <taxon>Polyporales</taxon>
        <taxon>Polyporaceae</taxon>
        <taxon>Dichomitus</taxon>
    </lineage>
</organism>
<accession>A0A4Q9NRZ3</accession>
<gene>
    <name evidence="1" type="ORF">BD311DRAFT_468128</name>
</gene>
<name>A0A4Q9NRZ3_9APHY</name>
<proteinExistence type="predicted"/>
<dbReference type="EMBL" id="ML143453">
    <property type="protein sequence ID" value="TBU25936.1"/>
    <property type="molecule type" value="Genomic_DNA"/>
</dbReference>
<sequence length="96" mass="10863">MRPLAHTSHLHSSDSRYISSIPHLMDLPLDVQYLLPLHIQVISPCFCLYLYTSPLPLHIVNGLKFKLDSYLCYYILVFVASFASVYPINGTPPTSP</sequence>
<reference evidence="1" key="1">
    <citation type="submission" date="2019-01" db="EMBL/GenBank/DDBJ databases">
        <title>Draft genome sequences of three monokaryotic isolates of the white-rot basidiomycete fungus Dichomitus squalens.</title>
        <authorList>
            <consortium name="DOE Joint Genome Institute"/>
            <person name="Lopez S.C."/>
            <person name="Andreopoulos B."/>
            <person name="Pangilinan J."/>
            <person name="Lipzen A."/>
            <person name="Riley R."/>
            <person name="Ahrendt S."/>
            <person name="Ng V."/>
            <person name="Barry K."/>
            <person name="Daum C."/>
            <person name="Grigoriev I.V."/>
            <person name="Hilden K.S."/>
            <person name="Makela M.R."/>
            <person name="de Vries R.P."/>
        </authorList>
    </citation>
    <scope>NUCLEOTIDE SEQUENCE [LARGE SCALE GENOMIC DNA]</scope>
    <source>
        <strain evidence="1">OM18370.1</strain>
    </source>
</reference>
<protein>
    <submittedName>
        <fullName evidence="1">Uncharacterized protein</fullName>
    </submittedName>
</protein>
<evidence type="ECO:0000313" key="1">
    <source>
        <dbReference type="EMBL" id="TBU25936.1"/>
    </source>
</evidence>